<feature type="transmembrane region" description="Helical" evidence="7">
    <location>
        <begin position="270"/>
        <end position="288"/>
    </location>
</feature>
<dbReference type="RefSeq" id="WP_080064091.1">
    <property type="nucleotide sequence ID" value="NZ_MZGX01000009.1"/>
</dbReference>
<comment type="similarity">
    <text evidence="2">Belongs to the acyltransferase 3 family.</text>
</comment>
<evidence type="ECO:0000313" key="10">
    <source>
        <dbReference type="Proteomes" id="UP000191554"/>
    </source>
</evidence>
<evidence type="ECO:0000256" key="3">
    <source>
        <dbReference type="ARBA" id="ARBA00022475"/>
    </source>
</evidence>
<feature type="transmembrane region" description="Helical" evidence="7">
    <location>
        <begin position="242"/>
        <end position="264"/>
    </location>
</feature>
<dbReference type="EMBL" id="MZGX01000009">
    <property type="protein sequence ID" value="OPX44341.1"/>
    <property type="molecule type" value="Genomic_DNA"/>
</dbReference>
<dbReference type="EC" id="5.1.1.1" evidence="9"/>
<feature type="domain" description="Acyltransferase 3" evidence="8">
    <location>
        <begin position="33"/>
        <end position="353"/>
    </location>
</feature>
<dbReference type="Proteomes" id="UP000191554">
    <property type="component" value="Unassembled WGS sequence"/>
</dbReference>
<dbReference type="GO" id="GO:0008784">
    <property type="term" value="F:alanine racemase activity"/>
    <property type="evidence" value="ECO:0007669"/>
    <property type="project" value="UniProtKB-EC"/>
</dbReference>
<feature type="transmembrane region" description="Helical" evidence="7">
    <location>
        <begin position="337"/>
        <end position="355"/>
    </location>
</feature>
<dbReference type="EC" id="5.1.1.-" evidence="9"/>
<feature type="transmembrane region" description="Helical" evidence="7">
    <location>
        <begin position="308"/>
        <end position="325"/>
    </location>
</feature>
<feature type="transmembrane region" description="Helical" evidence="7">
    <location>
        <begin position="147"/>
        <end position="165"/>
    </location>
</feature>
<keyword evidence="6 7" id="KW-0472">Membrane</keyword>
<feature type="transmembrane region" description="Helical" evidence="7">
    <location>
        <begin position="61"/>
        <end position="86"/>
    </location>
</feature>
<feature type="transmembrane region" description="Helical" evidence="7">
    <location>
        <begin position="107"/>
        <end position="127"/>
    </location>
</feature>
<dbReference type="GO" id="GO:0016413">
    <property type="term" value="F:O-acetyltransferase activity"/>
    <property type="evidence" value="ECO:0007669"/>
    <property type="project" value="TreeGrafter"/>
</dbReference>
<sequence>MSTPILNNECVPKPEIASNYSVAIRDYRLSKYNSIDILRLLCAIMVVAIHTTPFTEFEGQAGYYAAYVFPRLGVPFFFAVSGYFYIRSLLQGKKIFVKYLKRLAAIYVLWSFIYFLVDFIQAVRYDYSLVQFAKGSLFDFFITGSHYQLWFFPTLVFCVITVTMLKNHMKLLCAISILLYLAGCLAGAYYGLGSSLPPVKAVYDSPHLELIRRNLFMGLPFFLLGYLLYIIYPKLEKLKGKVFIFALGASSVLYISEIVVVRNLKLNANIITSVFLYPLLAAVLTVCLRYPLPNSGRAARFCKTSANFIYYSHPLYMFIAARLLSRLFNLSLPPTPEFLLTCSITLLSSYIIFRLDNRYLNKLVQ</sequence>
<organism evidence="9 10">
    <name type="scientific">Ruminiclostridium hungatei</name>
    <name type="common">Clostridium hungatei</name>
    <dbReference type="NCBI Taxonomy" id="48256"/>
    <lineage>
        <taxon>Bacteria</taxon>
        <taxon>Bacillati</taxon>
        <taxon>Bacillota</taxon>
        <taxon>Clostridia</taxon>
        <taxon>Eubacteriales</taxon>
        <taxon>Oscillospiraceae</taxon>
        <taxon>Ruminiclostridium</taxon>
    </lineage>
</organism>
<feature type="transmembrane region" description="Helical" evidence="7">
    <location>
        <begin position="172"/>
        <end position="190"/>
    </location>
</feature>
<evidence type="ECO:0000259" key="8">
    <source>
        <dbReference type="Pfam" id="PF01757"/>
    </source>
</evidence>
<dbReference type="InterPro" id="IPR002656">
    <property type="entry name" value="Acyl_transf_3_dom"/>
</dbReference>
<gene>
    <name evidence="9" type="primary">vanT_1</name>
    <name evidence="9" type="ORF">CLHUN_16400</name>
</gene>
<accession>A0A1V4SM88</accession>
<evidence type="ECO:0000256" key="4">
    <source>
        <dbReference type="ARBA" id="ARBA00022692"/>
    </source>
</evidence>
<dbReference type="Pfam" id="PF01757">
    <property type="entry name" value="Acyl_transf_3"/>
    <property type="match status" value="1"/>
</dbReference>
<feature type="transmembrane region" description="Helical" evidence="7">
    <location>
        <begin position="37"/>
        <end position="55"/>
    </location>
</feature>
<keyword evidence="5 7" id="KW-1133">Transmembrane helix</keyword>
<evidence type="ECO:0000256" key="6">
    <source>
        <dbReference type="ARBA" id="ARBA00023136"/>
    </source>
</evidence>
<dbReference type="GO" id="GO:0009246">
    <property type="term" value="P:enterobacterial common antigen biosynthetic process"/>
    <property type="evidence" value="ECO:0007669"/>
    <property type="project" value="TreeGrafter"/>
</dbReference>
<keyword evidence="3" id="KW-1003">Cell membrane</keyword>
<dbReference type="STRING" id="48256.CLHUN_16400"/>
<dbReference type="AlphaFoldDB" id="A0A1V4SM88"/>
<protein>
    <submittedName>
        <fullName evidence="9">Serine/alanine racemase</fullName>
        <ecNumber evidence="9">5.1.1.-</ecNumber>
        <ecNumber evidence="9">5.1.1.1</ecNumber>
    </submittedName>
</protein>
<reference evidence="9 10" key="1">
    <citation type="submission" date="2017-03" db="EMBL/GenBank/DDBJ databases">
        <title>Genome sequence of Clostridium hungatei DSM 14427.</title>
        <authorList>
            <person name="Poehlein A."/>
            <person name="Daniel R."/>
        </authorList>
    </citation>
    <scope>NUCLEOTIDE SEQUENCE [LARGE SCALE GENOMIC DNA]</scope>
    <source>
        <strain evidence="9 10">DSM 14427</strain>
    </source>
</reference>
<evidence type="ECO:0000256" key="2">
    <source>
        <dbReference type="ARBA" id="ARBA00007400"/>
    </source>
</evidence>
<comment type="subcellular location">
    <subcellularLocation>
        <location evidence="1">Cell membrane</location>
        <topology evidence="1">Multi-pass membrane protein</topology>
    </subcellularLocation>
</comment>
<keyword evidence="9" id="KW-0413">Isomerase</keyword>
<feature type="transmembrane region" description="Helical" evidence="7">
    <location>
        <begin position="210"/>
        <end position="230"/>
    </location>
</feature>
<dbReference type="GO" id="GO:0005886">
    <property type="term" value="C:plasma membrane"/>
    <property type="evidence" value="ECO:0007669"/>
    <property type="project" value="UniProtKB-SubCell"/>
</dbReference>
<evidence type="ECO:0000313" key="9">
    <source>
        <dbReference type="EMBL" id="OPX44341.1"/>
    </source>
</evidence>
<evidence type="ECO:0000256" key="5">
    <source>
        <dbReference type="ARBA" id="ARBA00022989"/>
    </source>
</evidence>
<evidence type="ECO:0000256" key="7">
    <source>
        <dbReference type="SAM" id="Phobius"/>
    </source>
</evidence>
<comment type="caution">
    <text evidence="9">The sequence shown here is derived from an EMBL/GenBank/DDBJ whole genome shotgun (WGS) entry which is preliminary data.</text>
</comment>
<keyword evidence="4 7" id="KW-0812">Transmembrane</keyword>
<name>A0A1V4SM88_RUMHU</name>
<dbReference type="PANTHER" id="PTHR40074">
    <property type="entry name" value="O-ACETYLTRANSFERASE WECH"/>
    <property type="match status" value="1"/>
</dbReference>
<keyword evidence="10" id="KW-1185">Reference proteome</keyword>
<dbReference type="PANTHER" id="PTHR40074:SF2">
    <property type="entry name" value="O-ACETYLTRANSFERASE WECH"/>
    <property type="match status" value="1"/>
</dbReference>
<proteinExistence type="inferred from homology"/>
<dbReference type="OrthoDB" id="5808342at2"/>
<evidence type="ECO:0000256" key="1">
    <source>
        <dbReference type="ARBA" id="ARBA00004651"/>
    </source>
</evidence>